<evidence type="ECO:0000256" key="8">
    <source>
        <dbReference type="ARBA" id="ARBA00048617"/>
    </source>
</evidence>
<dbReference type="AlphaFoldDB" id="A0A926NNS2"/>
<dbReference type="PANTHER" id="PTHR38042">
    <property type="entry name" value="UROPORPHYRINOGEN-III SYNTHASE, CHLOROPLASTIC"/>
    <property type="match status" value="1"/>
</dbReference>
<dbReference type="GO" id="GO:0004852">
    <property type="term" value="F:uroporphyrinogen-III synthase activity"/>
    <property type="evidence" value="ECO:0007669"/>
    <property type="project" value="UniProtKB-UniRule"/>
</dbReference>
<dbReference type="InterPro" id="IPR036108">
    <property type="entry name" value="4pyrrol_syn_uPrphyn_synt_sf"/>
</dbReference>
<evidence type="ECO:0000313" key="11">
    <source>
        <dbReference type="EMBL" id="MBD1381186.1"/>
    </source>
</evidence>
<dbReference type="EMBL" id="JACXAI010000016">
    <property type="protein sequence ID" value="MBD1381186.1"/>
    <property type="molecule type" value="Genomic_DNA"/>
</dbReference>
<name>A0A926NNS2_9BACI</name>
<keyword evidence="4 9" id="KW-0456">Lyase</keyword>
<dbReference type="InterPro" id="IPR003754">
    <property type="entry name" value="4pyrrol_synth_uPrphyn_synth"/>
</dbReference>
<evidence type="ECO:0000256" key="2">
    <source>
        <dbReference type="ARBA" id="ARBA00008133"/>
    </source>
</evidence>
<dbReference type="CDD" id="cd06578">
    <property type="entry name" value="HemD"/>
    <property type="match status" value="1"/>
</dbReference>
<dbReference type="Pfam" id="PF02602">
    <property type="entry name" value="HEM4"/>
    <property type="match status" value="1"/>
</dbReference>
<dbReference type="EC" id="4.2.1.75" evidence="3 9"/>
<comment type="catalytic activity">
    <reaction evidence="8 9">
        <text>hydroxymethylbilane = uroporphyrinogen III + H2O</text>
        <dbReference type="Rhea" id="RHEA:18965"/>
        <dbReference type="ChEBI" id="CHEBI:15377"/>
        <dbReference type="ChEBI" id="CHEBI:57308"/>
        <dbReference type="ChEBI" id="CHEBI:57845"/>
        <dbReference type="EC" id="4.2.1.75"/>
    </reaction>
</comment>
<comment type="pathway">
    <text evidence="1 9">Porphyrin-containing compound metabolism; protoporphyrin-IX biosynthesis; coproporphyrinogen-III from 5-aminolevulinate: step 3/4.</text>
</comment>
<reference evidence="11" key="1">
    <citation type="submission" date="2020-09" db="EMBL/GenBank/DDBJ databases">
        <title>A novel bacterium of genus Bacillus, isolated from South China Sea.</title>
        <authorList>
            <person name="Huang H."/>
            <person name="Mo K."/>
            <person name="Hu Y."/>
        </authorList>
    </citation>
    <scope>NUCLEOTIDE SEQUENCE</scope>
    <source>
        <strain evidence="11">IB182487</strain>
    </source>
</reference>
<dbReference type="RefSeq" id="WP_191158782.1">
    <property type="nucleotide sequence ID" value="NZ_JACXAI010000016.1"/>
</dbReference>
<evidence type="ECO:0000256" key="7">
    <source>
        <dbReference type="ARBA" id="ARBA00040167"/>
    </source>
</evidence>
<accession>A0A926NNS2</accession>
<evidence type="ECO:0000313" key="12">
    <source>
        <dbReference type="Proteomes" id="UP000626844"/>
    </source>
</evidence>
<evidence type="ECO:0000256" key="4">
    <source>
        <dbReference type="ARBA" id="ARBA00023239"/>
    </source>
</evidence>
<dbReference type="InterPro" id="IPR039793">
    <property type="entry name" value="UROS/Hem4"/>
</dbReference>
<dbReference type="Gene3D" id="3.40.50.10090">
    <property type="match status" value="2"/>
</dbReference>
<dbReference type="GO" id="GO:0006782">
    <property type="term" value="P:protoporphyrinogen IX biosynthetic process"/>
    <property type="evidence" value="ECO:0007669"/>
    <property type="project" value="UniProtKB-UniRule"/>
</dbReference>
<dbReference type="PANTHER" id="PTHR38042:SF1">
    <property type="entry name" value="UROPORPHYRINOGEN-III SYNTHASE, CHLOROPLASTIC"/>
    <property type="match status" value="1"/>
</dbReference>
<organism evidence="11 12">
    <name type="scientific">Metabacillus arenae</name>
    <dbReference type="NCBI Taxonomy" id="2771434"/>
    <lineage>
        <taxon>Bacteria</taxon>
        <taxon>Bacillati</taxon>
        <taxon>Bacillota</taxon>
        <taxon>Bacilli</taxon>
        <taxon>Bacillales</taxon>
        <taxon>Bacillaceae</taxon>
        <taxon>Metabacillus</taxon>
    </lineage>
</organism>
<evidence type="ECO:0000259" key="10">
    <source>
        <dbReference type="Pfam" id="PF02602"/>
    </source>
</evidence>
<proteinExistence type="inferred from homology"/>
<evidence type="ECO:0000256" key="1">
    <source>
        <dbReference type="ARBA" id="ARBA00004772"/>
    </source>
</evidence>
<keyword evidence="5 9" id="KW-0627">Porphyrin biosynthesis</keyword>
<dbReference type="GO" id="GO:0006780">
    <property type="term" value="P:uroporphyrinogen III biosynthetic process"/>
    <property type="evidence" value="ECO:0007669"/>
    <property type="project" value="UniProtKB-UniRule"/>
</dbReference>
<evidence type="ECO:0000256" key="3">
    <source>
        <dbReference type="ARBA" id="ARBA00013109"/>
    </source>
</evidence>
<keyword evidence="12" id="KW-1185">Reference proteome</keyword>
<comment type="caution">
    <text evidence="11">The sequence shown here is derived from an EMBL/GenBank/DDBJ whole genome shotgun (WGS) entry which is preliminary data.</text>
</comment>
<comment type="similarity">
    <text evidence="2 9">Belongs to the uroporphyrinogen-III synthase family.</text>
</comment>
<protein>
    <recommendedName>
        <fullName evidence="7 9">Uroporphyrinogen-III synthase</fullName>
        <ecNumber evidence="3 9">4.2.1.75</ecNumber>
    </recommendedName>
</protein>
<dbReference type="SUPFAM" id="SSF69618">
    <property type="entry name" value="HemD-like"/>
    <property type="match status" value="1"/>
</dbReference>
<evidence type="ECO:0000256" key="5">
    <source>
        <dbReference type="ARBA" id="ARBA00023244"/>
    </source>
</evidence>
<gene>
    <name evidence="11" type="ORF">IC621_13180</name>
</gene>
<evidence type="ECO:0000256" key="6">
    <source>
        <dbReference type="ARBA" id="ARBA00037589"/>
    </source>
</evidence>
<evidence type="ECO:0000256" key="9">
    <source>
        <dbReference type="RuleBase" id="RU366031"/>
    </source>
</evidence>
<sequence length="261" mass="29726">MRSVKEPLKGKKVLITRSRTQAAPFVEKIEKLGAESILAPLISFKPAPESEEIQSVFRNLHTYKWLIFTSVNGVRYFFKLFDKYGLSKSLLKNHLIAAVGEKTKASLEKLGFFVRVTPNEFVAERLADALTAVINKDESALLIRGNLSREIIIERMRNHHINITPLTVYQNVHNDEAISILTDSLAKNEIDYITFTSSSAVDRFMDVIRKSELEALLKSVHFICIGPITRDTLEKYGYKGYMPAKYTIDCMIELMATFERS</sequence>
<comment type="function">
    <text evidence="6 9">Catalyzes cyclization of the linear tetrapyrrole, hydroxymethylbilane, to the macrocyclic uroporphyrinogen III.</text>
</comment>
<feature type="domain" description="Tetrapyrrole biosynthesis uroporphyrinogen III synthase" evidence="10">
    <location>
        <begin position="25"/>
        <end position="253"/>
    </location>
</feature>
<dbReference type="Proteomes" id="UP000626844">
    <property type="component" value="Unassembled WGS sequence"/>
</dbReference>